<accession>A0ABU8KM43</accession>
<proteinExistence type="predicted"/>
<sequence length="60" mass="6487">MGLGIVPKSLARLAPSNVVFRDLEDAPIMKHVAIWRQDCTNPAVASFIETLRHASAEGEG</sequence>
<comment type="caution">
    <text evidence="2">The sequence shown here is derived from an EMBL/GenBank/DDBJ whole genome shotgun (WGS) entry which is preliminary data.</text>
</comment>
<dbReference type="EMBL" id="JAPYKO010000036">
    <property type="protein sequence ID" value="MEI9406432.1"/>
    <property type="molecule type" value="Genomic_DNA"/>
</dbReference>
<dbReference type="InterPro" id="IPR005119">
    <property type="entry name" value="LysR_subst-bd"/>
</dbReference>
<dbReference type="SUPFAM" id="SSF53850">
    <property type="entry name" value="Periplasmic binding protein-like II"/>
    <property type="match status" value="1"/>
</dbReference>
<reference evidence="2 3" key="1">
    <citation type="submission" date="2022-12" db="EMBL/GenBank/DDBJ databases">
        <authorList>
            <person name="Muema E."/>
        </authorList>
    </citation>
    <scope>NUCLEOTIDE SEQUENCE [LARGE SCALE GENOMIC DNA]</scope>
    <source>
        <strain evidence="3">1330</strain>
    </source>
</reference>
<evidence type="ECO:0000313" key="2">
    <source>
        <dbReference type="EMBL" id="MEI9406432.1"/>
    </source>
</evidence>
<protein>
    <recommendedName>
        <fullName evidence="1">LysR substrate-binding domain-containing protein</fullName>
    </recommendedName>
</protein>
<feature type="domain" description="LysR substrate-binding" evidence="1">
    <location>
        <begin position="1"/>
        <end position="54"/>
    </location>
</feature>
<dbReference type="Pfam" id="PF03466">
    <property type="entry name" value="LysR_substrate"/>
    <property type="match status" value="1"/>
</dbReference>
<name>A0ABU8KM43_9HYPH</name>
<dbReference type="Proteomes" id="UP001366503">
    <property type="component" value="Unassembled WGS sequence"/>
</dbReference>
<organism evidence="2 3">
    <name type="scientific">Mesorhizobium argentiipisi</name>
    <dbReference type="NCBI Taxonomy" id="3015175"/>
    <lineage>
        <taxon>Bacteria</taxon>
        <taxon>Pseudomonadati</taxon>
        <taxon>Pseudomonadota</taxon>
        <taxon>Alphaproteobacteria</taxon>
        <taxon>Hyphomicrobiales</taxon>
        <taxon>Phyllobacteriaceae</taxon>
        <taxon>Mesorhizobium</taxon>
    </lineage>
</organism>
<evidence type="ECO:0000259" key="1">
    <source>
        <dbReference type="Pfam" id="PF03466"/>
    </source>
</evidence>
<evidence type="ECO:0000313" key="3">
    <source>
        <dbReference type="Proteomes" id="UP001366503"/>
    </source>
</evidence>
<gene>
    <name evidence="2" type="ORF">O7A05_30365</name>
</gene>
<keyword evidence="3" id="KW-1185">Reference proteome</keyword>
<dbReference type="Gene3D" id="3.40.190.10">
    <property type="entry name" value="Periplasmic binding protein-like II"/>
    <property type="match status" value="2"/>
</dbReference>